<evidence type="ECO:0000259" key="5">
    <source>
        <dbReference type="Pfam" id="PF13330"/>
    </source>
</evidence>
<dbReference type="PANTHER" id="PTHR15031">
    <property type="entry name" value="CARTILAGE INTERMEDIATE LAYER PROTEIN CLIP"/>
    <property type="match status" value="1"/>
</dbReference>
<keyword evidence="4" id="KW-0325">Glycoprotein</keyword>
<reference evidence="6" key="3">
    <citation type="submission" date="2025-09" db="UniProtKB">
        <authorList>
            <consortium name="Ensembl"/>
        </authorList>
    </citation>
    <scope>IDENTIFICATION</scope>
</reference>
<comment type="subcellular location">
    <subcellularLocation>
        <location evidence="1">Secreted</location>
    </subcellularLocation>
</comment>
<proteinExistence type="predicted"/>
<evidence type="ECO:0000256" key="4">
    <source>
        <dbReference type="ARBA" id="ARBA00023180"/>
    </source>
</evidence>
<organism evidence="6 7">
    <name type="scientific">Oreochromis aureus</name>
    <name type="common">Israeli tilapia</name>
    <name type="synonym">Chromis aureus</name>
    <dbReference type="NCBI Taxonomy" id="47969"/>
    <lineage>
        <taxon>Eukaryota</taxon>
        <taxon>Metazoa</taxon>
        <taxon>Chordata</taxon>
        <taxon>Craniata</taxon>
        <taxon>Vertebrata</taxon>
        <taxon>Euteleostomi</taxon>
        <taxon>Actinopterygii</taxon>
        <taxon>Neopterygii</taxon>
        <taxon>Teleostei</taxon>
        <taxon>Neoteleostei</taxon>
        <taxon>Acanthomorphata</taxon>
        <taxon>Ovalentaria</taxon>
        <taxon>Cichlomorphae</taxon>
        <taxon>Cichliformes</taxon>
        <taxon>Cichlidae</taxon>
        <taxon>African cichlids</taxon>
        <taxon>Pseudocrenilabrinae</taxon>
        <taxon>Oreochromini</taxon>
        <taxon>Oreochromis</taxon>
    </lineage>
</organism>
<dbReference type="AlphaFoldDB" id="A0AAZ1Y550"/>
<feature type="domain" description="WxxW" evidence="5">
    <location>
        <begin position="13"/>
        <end position="100"/>
    </location>
</feature>
<dbReference type="GO" id="GO:0005576">
    <property type="term" value="C:extracellular region"/>
    <property type="evidence" value="ECO:0007669"/>
    <property type="project" value="UniProtKB-SubCell"/>
</dbReference>
<dbReference type="Ensembl" id="ENSOABT00000080480.1">
    <property type="protein sequence ID" value="ENSOABP00000075014.1"/>
    <property type="gene ID" value="ENSOABG00000027488.1"/>
</dbReference>
<feature type="domain" description="WxxW" evidence="5">
    <location>
        <begin position="109"/>
        <end position="184"/>
    </location>
</feature>
<evidence type="ECO:0000313" key="6">
    <source>
        <dbReference type="Ensembl" id="ENSOABP00000075014.1"/>
    </source>
</evidence>
<keyword evidence="7" id="KW-1185">Reference proteome</keyword>
<evidence type="ECO:0000256" key="3">
    <source>
        <dbReference type="ARBA" id="ARBA00022729"/>
    </source>
</evidence>
<dbReference type="Proteomes" id="UP000472276">
    <property type="component" value="Unassembled WGS sequence"/>
</dbReference>
<dbReference type="InterPro" id="IPR025155">
    <property type="entry name" value="WxxW_domain"/>
</dbReference>
<reference evidence="7" key="1">
    <citation type="submission" date="2020-03" db="EMBL/GenBank/DDBJ databases">
        <title>Evolution of repeat sequences and sex chromosomes of tilapia species revealed by chromosome-level genomes.</title>
        <authorList>
            <person name="Xu L."/>
            <person name="Tao W."/>
            <person name="Wang D."/>
            <person name="Zhou Q."/>
        </authorList>
    </citation>
    <scope>NUCLEOTIDE SEQUENCE [LARGE SCALE GENOMIC DNA]</scope>
    <source>
        <strain evidence="7">Israel</strain>
    </source>
</reference>
<evidence type="ECO:0000313" key="7">
    <source>
        <dbReference type="Proteomes" id="UP000472276"/>
    </source>
</evidence>
<dbReference type="InterPro" id="IPR039675">
    <property type="entry name" value="CILP1/CILP2"/>
</dbReference>
<name>A0AAZ1Y550_OREAU</name>
<dbReference type="Pfam" id="PF13330">
    <property type="entry name" value="Mucin2_WxxW"/>
    <property type="match status" value="2"/>
</dbReference>
<evidence type="ECO:0000256" key="2">
    <source>
        <dbReference type="ARBA" id="ARBA00022525"/>
    </source>
</evidence>
<dbReference type="PANTHER" id="PTHR15031:SF4">
    <property type="entry name" value="CARTILAGE INTERMEDIATE LAYER PROTEIN 1"/>
    <property type="match status" value="1"/>
</dbReference>
<sequence length="218" mass="25216">PSNYNHTNTSDYSWYDVDDPKDKSDWETYKNITDSGLQICENIKDIECRAVDYPDKTFDDFVAETGQVVTCDQDIGLICRAEDQTRPPRKCFDYEIRVYCCNICTTCAWSGWYDVDDPKDKSDWETYKNITDNSGLQICENIKDIECRAVDYPDKTFDDFVAETGQVVTCDQDIGLICVGQKTRPDHQESALTMRSGYIVATYVQQPHRLVLRLHRHL</sequence>
<protein>
    <recommendedName>
        <fullName evidence="5">WxxW domain-containing protein</fullName>
    </recommendedName>
</protein>
<evidence type="ECO:0000256" key="1">
    <source>
        <dbReference type="ARBA" id="ARBA00004613"/>
    </source>
</evidence>
<keyword evidence="3" id="KW-0732">Signal</keyword>
<reference evidence="6" key="2">
    <citation type="submission" date="2025-08" db="UniProtKB">
        <authorList>
            <consortium name="Ensembl"/>
        </authorList>
    </citation>
    <scope>IDENTIFICATION</scope>
</reference>
<accession>A0AAZ1Y550</accession>
<keyword evidence="2" id="KW-0964">Secreted</keyword>